<keyword evidence="1" id="KW-0677">Repeat</keyword>
<dbReference type="PANTHER" id="PTHR19211:SF6">
    <property type="entry name" value="BLL7188 PROTEIN"/>
    <property type="match status" value="1"/>
</dbReference>
<dbReference type="Proteomes" id="UP000094165">
    <property type="component" value="Unassembled WGS sequence"/>
</dbReference>
<comment type="caution">
    <text evidence="6">The sequence shown here is derived from an EMBL/GenBank/DDBJ whole genome shotgun (WGS) entry which is preliminary data.</text>
</comment>
<dbReference type="InterPro" id="IPR027417">
    <property type="entry name" value="P-loop_NTPase"/>
</dbReference>
<dbReference type="PANTHER" id="PTHR19211">
    <property type="entry name" value="ATP-BINDING TRANSPORT PROTEIN-RELATED"/>
    <property type="match status" value="1"/>
</dbReference>
<feature type="region of interest" description="Disordered" evidence="4">
    <location>
        <begin position="247"/>
        <end position="318"/>
    </location>
</feature>
<keyword evidence="6" id="KW-0648">Protein biosynthesis</keyword>
<evidence type="ECO:0000256" key="2">
    <source>
        <dbReference type="ARBA" id="ARBA00022741"/>
    </source>
</evidence>
<proteinExistence type="predicted"/>
<organism evidence="6 7">
    <name type="scientific">Vibrio genomosp. F6 str. FF-238</name>
    <dbReference type="NCBI Taxonomy" id="1191298"/>
    <lineage>
        <taxon>Bacteria</taxon>
        <taxon>Pseudomonadati</taxon>
        <taxon>Pseudomonadota</taxon>
        <taxon>Gammaproteobacteria</taxon>
        <taxon>Vibrionales</taxon>
        <taxon>Vibrionaceae</taxon>
        <taxon>Vibrio</taxon>
    </lineage>
</organism>
<dbReference type="GO" id="GO:0003746">
    <property type="term" value="F:translation elongation factor activity"/>
    <property type="evidence" value="ECO:0007669"/>
    <property type="project" value="UniProtKB-KW"/>
</dbReference>
<feature type="compositionally biased region" description="Basic and acidic residues" evidence="4">
    <location>
        <begin position="271"/>
        <end position="316"/>
    </location>
</feature>
<protein>
    <submittedName>
        <fullName evidence="6">Elongation factor 3</fullName>
    </submittedName>
</protein>
<keyword evidence="6" id="KW-0251">Elongation factor</keyword>
<dbReference type="GO" id="GO:0005524">
    <property type="term" value="F:ATP binding"/>
    <property type="evidence" value="ECO:0007669"/>
    <property type="project" value="UniProtKB-KW"/>
</dbReference>
<evidence type="ECO:0000313" key="7">
    <source>
        <dbReference type="Proteomes" id="UP000094165"/>
    </source>
</evidence>
<dbReference type="InterPro" id="IPR003593">
    <property type="entry name" value="AAA+_ATPase"/>
</dbReference>
<accession>A0A1E5CX80</accession>
<sequence length="523" mass="58776">MPILKANNISHQFSNGEQLFQQVSCVMNKRHVGLVGRNGVGKTILASILSGETTPSSGAVTVPKSFAIYRQQPSELLSGECSIAQFLGKELVLNALKQIDSGDCSTKWFDLVGSEWEVEARLKQQLAAMALPQNPNFPCSQLSGGQLARLQLWQLFEGDTELLILDEPSNHLDTHAKQWLIESIKDFNGSILLISHDRELLREMEEIWELSSLGLLVFGGNYDFYSHRKHVDLQAVERQLATVTKQKKQLEAQTQRNREKAQQRASQSNKLRRDGSQPKMLLDGKKESAEDRVSSRNKNDQLRKAHLQQKEQALKSRHEKMKHQKLYLADSSNRSRKVLSIHEGMLIFGCTVPITLQIFANDKVHLTGNNGGGKSTLLRTLLSDLPLLQGDLQVNTPLYYLDQHFGTIRHNLSMLDNLVQHCEGMKMHEARTLLAGIGFRRDSVFRLGEILSGGEKMKLAMLIVSHQPTKPLLLLDEPDNHLDLDSKIMLAQALNAYRGGFILVTHDQDFAAESGVCRQIELK</sequence>
<name>A0A1E5CX80_9VIBR</name>
<dbReference type="SUPFAM" id="SSF52540">
    <property type="entry name" value="P-loop containing nucleoside triphosphate hydrolases"/>
    <property type="match status" value="2"/>
</dbReference>
<dbReference type="AlphaFoldDB" id="A0A1E5CX80"/>
<gene>
    <name evidence="6" type="ORF">A130_05905</name>
</gene>
<dbReference type="Pfam" id="PF00005">
    <property type="entry name" value="ABC_tran"/>
    <property type="match status" value="2"/>
</dbReference>
<evidence type="ECO:0000256" key="1">
    <source>
        <dbReference type="ARBA" id="ARBA00022737"/>
    </source>
</evidence>
<dbReference type="EMBL" id="AJYW02000160">
    <property type="protein sequence ID" value="OEE75218.1"/>
    <property type="molecule type" value="Genomic_DNA"/>
</dbReference>
<reference evidence="6 7" key="1">
    <citation type="journal article" date="2012" name="Science">
        <title>Ecological populations of bacteria act as socially cohesive units of antibiotic production and resistance.</title>
        <authorList>
            <person name="Cordero O.X."/>
            <person name="Wildschutte H."/>
            <person name="Kirkup B."/>
            <person name="Proehl S."/>
            <person name="Ngo L."/>
            <person name="Hussain F."/>
            <person name="Le Roux F."/>
            <person name="Mincer T."/>
            <person name="Polz M.F."/>
        </authorList>
    </citation>
    <scope>NUCLEOTIDE SEQUENCE [LARGE SCALE GENOMIC DNA]</scope>
    <source>
        <strain evidence="6 7">FF-238</strain>
    </source>
</reference>
<feature type="domain" description="ABC transporter" evidence="5">
    <location>
        <begin position="4"/>
        <end position="238"/>
    </location>
</feature>
<dbReference type="PROSITE" id="PS50893">
    <property type="entry name" value="ABC_TRANSPORTER_2"/>
    <property type="match status" value="1"/>
</dbReference>
<keyword evidence="7" id="KW-1185">Reference proteome</keyword>
<dbReference type="InterPro" id="IPR050611">
    <property type="entry name" value="ABCF"/>
</dbReference>
<dbReference type="GO" id="GO:0016887">
    <property type="term" value="F:ATP hydrolysis activity"/>
    <property type="evidence" value="ECO:0007669"/>
    <property type="project" value="InterPro"/>
</dbReference>
<dbReference type="InterPro" id="IPR003439">
    <property type="entry name" value="ABC_transporter-like_ATP-bd"/>
</dbReference>
<evidence type="ECO:0000313" key="6">
    <source>
        <dbReference type="EMBL" id="OEE75218.1"/>
    </source>
</evidence>
<keyword evidence="3" id="KW-0067">ATP-binding</keyword>
<evidence type="ECO:0000256" key="4">
    <source>
        <dbReference type="SAM" id="MobiDB-lite"/>
    </source>
</evidence>
<evidence type="ECO:0000256" key="3">
    <source>
        <dbReference type="ARBA" id="ARBA00022840"/>
    </source>
</evidence>
<dbReference type="Gene3D" id="3.40.50.300">
    <property type="entry name" value="P-loop containing nucleotide triphosphate hydrolases"/>
    <property type="match status" value="2"/>
</dbReference>
<keyword evidence="2" id="KW-0547">Nucleotide-binding</keyword>
<dbReference type="SMART" id="SM00382">
    <property type="entry name" value="AAA"/>
    <property type="match status" value="2"/>
</dbReference>
<dbReference type="RefSeq" id="WP_017052027.1">
    <property type="nucleotide sequence ID" value="NZ_AJYW02000160.1"/>
</dbReference>
<evidence type="ECO:0000259" key="5">
    <source>
        <dbReference type="PROSITE" id="PS50893"/>
    </source>
</evidence>